<name>A0A5M9JSL0_MONFR</name>
<comment type="caution">
    <text evidence="1">The sequence shown here is derived from an EMBL/GenBank/DDBJ whole genome shotgun (WGS) entry which is preliminary data.</text>
</comment>
<protein>
    <submittedName>
        <fullName evidence="1">Uncharacterized protein</fullName>
    </submittedName>
</protein>
<evidence type="ECO:0000313" key="2">
    <source>
        <dbReference type="Proteomes" id="UP000322873"/>
    </source>
</evidence>
<reference evidence="1 2" key="1">
    <citation type="submission" date="2019-06" db="EMBL/GenBank/DDBJ databases">
        <title>Genome Sequence of the Brown Rot Fungal Pathogen Monilinia fructicola.</title>
        <authorList>
            <person name="De Miccolis Angelini R.M."/>
            <person name="Landi L."/>
            <person name="Abate D."/>
            <person name="Pollastro S."/>
            <person name="Romanazzi G."/>
            <person name="Faretra F."/>
        </authorList>
    </citation>
    <scope>NUCLEOTIDE SEQUENCE [LARGE SCALE GENOMIC DNA]</scope>
    <source>
        <strain evidence="1 2">Mfrc123</strain>
    </source>
</reference>
<keyword evidence="2" id="KW-1185">Reference proteome</keyword>
<gene>
    <name evidence="1" type="ORF">EYC84_002867</name>
</gene>
<dbReference type="AlphaFoldDB" id="A0A5M9JSL0"/>
<accession>A0A5M9JSL0</accession>
<dbReference type="Proteomes" id="UP000322873">
    <property type="component" value="Unassembled WGS sequence"/>
</dbReference>
<organism evidence="1 2">
    <name type="scientific">Monilinia fructicola</name>
    <name type="common">Brown rot fungus</name>
    <name type="synonym">Ciboria fructicola</name>
    <dbReference type="NCBI Taxonomy" id="38448"/>
    <lineage>
        <taxon>Eukaryota</taxon>
        <taxon>Fungi</taxon>
        <taxon>Dikarya</taxon>
        <taxon>Ascomycota</taxon>
        <taxon>Pezizomycotina</taxon>
        <taxon>Leotiomycetes</taxon>
        <taxon>Helotiales</taxon>
        <taxon>Sclerotiniaceae</taxon>
        <taxon>Monilinia</taxon>
    </lineage>
</organism>
<proteinExistence type="predicted"/>
<dbReference type="EMBL" id="VICG01000004">
    <property type="protein sequence ID" value="KAA8572241.1"/>
    <property type="molecule type" value="Genomic_DNA"/>
</dbReference>
<dbReference type="VEuPathDB" id="FungiDB:MFRU_003g05340"/>
<sequence>MPSIISGLKNFKARRASAKELKSRENELKLIYQEMRAVDDQFNKASSHHQSYQTEQHIYVDKTRDWGASEAHVRIFVEYGRG</sequence>
<evidence type="ECO:0000313" key="1">
    <source>
        <dbReference type="EMBL" id="KAA8572241.1"/>
    </source>
</evidence>